<dbReference type="OrthoDB" id="9964320at2"/>
<keyword evidence="2" id="KW-1185">Reference proteome</keyword>
<evidence type="ECO:0000313" key="2">
    <source>
        <dbReference type="Proteomes" id="UP000323300"/>
    </source>
</evidence>
<dbReference type="AlphaFoldDB" id="A0A1I4AE16"/>
<dbReference type="EMBL" id="FOSL01000008">
    <property type="protein sequence ID" value="SFK54594.1"/>
    <property type="molecule type" value="Genomic_DNA"/>
</dbReference>
<sequence length="139" mass="14747">MNALDLLHTFELAACVRGEQGAADMYPPHVREAANTLEIAVMDMATSIPAVNTEDLAKEFIADHVDGILDGSLTESGEPSTADLRRSIANDHLVRSAAARDEPQVTMHNGDNRKVYIIVKAIDGIVAAKAVLGGKAVAK</sequence>
<protein>
    <submittedName>
        <fullName evidence="1">Uncharacterized protein</fullName>
    </submittedName>
</protein>
<accession>A0A1I4AE16</accession>
<name>A0A1I4AE16_9HYPH</name>
<proteinExistence type="predicted"/>
<reference evidence="1 2" key="1">
    <citation type="submission" date="2016-10" db="EMBL/GenBank/DDBJ databases">
        <authorList>
            <person name="Varghese N."/>
            <person name="Submissions S."/>
        </authorList>
    </citation>
    <scope>NUCLEOTIDE SEQUENCE [LARGE SCALE GENOMIC DNA]</scope>
    <source>
        <strain evidence="1 2">DSM 21822</strain>
    </source>
</reference>
<gene>
    <name evidence="1" type="ORF">SAMN04488498_1089</name>
</gene>
<dbReference type="RefSeq" id="WP_149760838.1">
    <property type="nucleotide sequence ID" value="NZ_BSPE01000048.1"/>
</dbReference>
<dbReference type="Proteomes" id="UP000323300">
    <property type="component" value="Unassembled WGS sequence"/>
</dbReference>
<organism evidence="1 2">
    <name type="scientific">Neomesorhizobium albiziae</name>
    <dbReference type="NCBI Taxonomy" id="335020"/>
    <lineage>
        <taxon>Bacteria</taxon>
        <taxon>Pseudomonadati</taxon>
        <taxon>Pseudomonadota</taxon>
        <taxon>Alphaproteobacteria</taxon>
        <taxon>Hyphomicrobiales</taxon>
        <taxon>Phyllobacteriaceae</taxon>
        <taxon>Neomesorhizobium</taxon>
    </lineage>
</organism>
<evidence type="ECO:0000313" key="1">
    <source>
        <dbReference type="EMBL" id="SFK54594.1"/>
    </source>
</evidence>